<dbReference type="GO" id="GO:0008331">
    <property type="term" value="F:high voltage-gated calcium channel activity"/>
    <property type="evidence" value="ECO:0007669"/>
    <property type="project" value="TreeGrafter"/>
</dbReference>
<proteinExistence type="predicted"/>
<evidence type="ECO:0000256" key="2">
    <source>
        <dbReference type="ARBA" id="ARBA00022882"/>
    </source>
</evidence>
<keyword evidence="5" id="KW-1133">Transmembrane helix</keyword>
<keyword evidence="5" id="KW-0812">Transmembrane</keyword>
<feature type="transmembrane region" description="Helical" evidence="5">
    <location>
        <begin position="63"/>
        <end position="81"/>
    </location>
</feature>
<keyword evidence="2" id="KW-0851">Voltage-gated channel</keyword>
<keyword evidence="3" id="KW-0406">Ion transport</keyword>
<dbReference type="Proteomes" id="UP000475862">
    <property type="component" value="Unassembled WGS sequence"/>
</dbReference>
<keyword evidence="4" id="KW-0407">Ion channel</keyword>
<keyword evidence="5" id="KW-0472">Membrane</keyword>
<evidence type="ECO:0000313" key="6">
    <source>
        <dbReference type="EMBL" id="KAE9534948.1"/>
    </source>
</evidence>
<reference evidence="6 7" key="1">
    <citation type="submission" date="2019-08" db="EMBL/GenBank/DDBJ databases">
        <title>The genome of the soybean aphid Biotype 1, its phylome, world population structure and adaptation to the North American continent.</title>
        <authorList>
            <person name="Giordano R."/>
            <person name="Donthu R.K."/>
            <person name="Hernandez A.G."/>
            <person name="Wright C.L."/>
            <person name="Zimin A.V."/>
        </authorList>
    </citation>
    <scope>NUCLEOTIDE SEQUENCE [LARGE SCALE GENOMIC DNA]</scope>
    <source>
        <tissue evidence="6">Whole aphids</tissue>
    </source>
</reference>
<evidence type="ECO:0000256" key="4">
    <source>
        <dbReference type="ARBA" id="ARBA00023303"/>
    </source>
</evidence>
<evidence type="ECO:0000313" key="7">
    <source>
        <dbReference type="Proteomes" id="UP000475862"/>
    </source>
</evidence>
<organism evidence="6 7">
    <name type="scientific">Aphis glycines</name>
    <name type="common">Soybean aphid</name>
    <dbReference type="NCBI Taxonomy" id="307491"/>
    <lineage>
        <taxon>Eukaryota</taxon>
        <taxon>Metazoa</taxon>
        <taxon>Ecdysozoa</taxon>
        <taxon>Arthropoda</taxon>
        <taxon>Hexapoda</taxon>
        <taxon>Insecta</taxon>
        <taxon>Pterygota</taxon>
        <taxon>Neoptera</taxon>
        <taxon>Paraneoptera</taxon>
        <taxon>Hemiptera</taxon>
        <taxon>Sternorrhyncha</taxon>
        <taxon>Aphidomorpha</taxon>
        <taxon>Aphidoidea</taxon>
        <taxon>Aphididae</taxon>
        <taxon>Aphidini</taxon>
        <taxon>Aphis</taxon>
        <taxon>Aphis</taxon>
    </lineage>
</organism>
<evidence type="ECO:0000256" key="3">
    <source>
        <dbReference type="ARBA" id="ARBA00023065"/>
    </source>
</evidence>
<sequence length="172" mass="19817">MKSNRVNNKEYEIFLFHFILIYSKTHYSNIIIKTSTDRALIKKSSRWIQTNGIGCCTKNEIDIGSFFMINLCLVVIATQFSETKKREMERMKMERARFHSTSTLTSSTNNSEPSSCYAQMVKTSEMIYLNHQIINSSDNNTELQQTNCTPRNSLSIICTVVDKIKLSCSRLT</sequence>
<dbReference type="GO" id="GO:0005891">
    <property type="term" value="C:voltage-gated calcium channel complex"/>
    <property type="evidence" value="ECO:0007669"/>
    <property type="project" value="TreeGrafter"/>
</dbReference>
<accession>A0A6G0TLG8</accession>
<dbReference type="EMBL" id="VYZN01000027">
    <property type="protein sequence ID" value="KAE9534948.1"/>
    <property type="molecule type" value="Genomic_DNA"/>
</dbReference>
<dbReference type="Gene3D" id="1.10.287.70">
    <property type="match status" value="1"/>
</dbReference>
<keyword evidence="1" id="KW-0813">Transport</keyword>
<dbReference type="PANTHER" id="PTHR45628">
    <property type="entry name" value="VOLTAGE-DEPENDENT CALCIUM CHANNEL TYPE A SUBUNIT ALPHA-1"/>
    <property type="match status" value="1"/>
</dbReference>
<keyword evidence="7" id="KW-1185">Reference proteome</keyword>
<dbReference type="OrthoDB" id="6630470at2759"/>
<name>A0A6G0TLG8_APHGL</name>
<dbReference type="InterPro" id="IPR050599">
    <property type="entry name" value="VDCC_alpha-1_subunit"/>
</dbReference>
<evidence type="ECO:0000256" key="1">
    <source>
        <dbReference type="ARBA" id="ARBA00022448"/>
    </source>
</evidence>
<protein>
    <submittedName>
        <fullName evidence="6">Uncharacterized protein</fullName>
    </submittedName>
</protein>
<comment type="caution">
    <text evidence="6">The sequence shown here is derived from an EMBL/GenBank/DDBJ whole genome shotgun (WGS) entry which is preliminary data.</text>
</comment>
<dbReference type="GO" id="GO:0098703">
    <property type="term" value="P:calcium ion import across plasma membrane"/>
    <property type="evidence" value="ECO:0007669"/>
    <property type="project" value="TreeGrafter"/>
</dbReference>
<dbReference type="AlphaFoldDB" id="A0A6G0TLG8"/>
<dbReference type="PANTHER" id="PTHR45628:SF22">
    <property type="entry name" value="VOLTAGE-DEPENDENT T-TYPE CALCIUM CHANNEL SUBUNIT ALPHA"/>
    <property type="match status" value="1"/>
</dbReference>
<gene>
    <name evidence="6" type="ORF">AGLY_008240</name>
</gene>
<evidence type="ECO:0000256" key="5">
    <source>
        <dbReference type="SAM" id="Phobius"/>
    </source>
</evidence>